<evidence type="ECO:0000256" key="1">
    <source>
        <dbReference type="ARBA" id="ARBA00000085"/>
    </source>
</evidence>
<dbReference type="InterPro" id="IPR036890">
    <property type="entry name" value="HATPase_C_sf"/>
</dbReference>
<evidence type="ECO:0000256" key="2">
    <source>
        <dbReference type="ARBA" id="ARBA00012438"/>
    </source>
</evidence>
<name>A0A2S8FVT4_9BACT</name>
<organism evidence="11 12">
    <name type="scientific">Blastopirellula marina</name>
    <dbReference type="NCBI Taxonomy" id="124"/>
    <lineage>
        <taxon>Bacteria</taxon>
        <taxon>Pseudomonadati</taxon>
        <taxon>Planctomycetota</taxon>
        <taxon>Planctomycetia</taxon>
        <taxon>Pirellulales</taxon>
        <taxon>Pirellulaceae</taxon>
        <taxon>Blastopirellula</taxon>
    </lineage>
</organism>
<evidence type="ECO:0000256" key="7">
    <source>
        <dbReference type="ARBA" id="ARBA00022840"/>
    </source>
</evidence>
<keyword evidence="3" id="KW-0597">Phosphoprotein</keyword>
<dbReference type="EMBL" id="PUHY01000006">
    <property type="protein sequence ID" value="PQO36287.1"/>
    <property type="molecule type" value="Genomic_DNA"/>
</dbReference>
<keyword evidence="6 11" id="KW-0418">Kinase</keyword>
<feature type="transmembrane region" description="Helical" evidence="9">
    <location>
        <begin position="71"/>
        <end position="91"/>
    </location>
</feature>
<dbReference type="InterPro" id="IPR000014">
    <property type="entry name" value="PAS"/>
</dbReference>
<dbReference type="NCBIfam" id="TIGR00229">
    <property type="entry name" value="sensory_box"/>
    <property type="match status" value="1"/>
</dbReference>
<evidence type="ECO:0000256" key="9">
    <source>
        <dbReference type="SAM" id="Phobius"/>
    </source>
</evidence>
<keyword evidence="4" id="KW-0808">Transferase</keyword>
<gene>
    <name evidence="11" type="ORF">C5Y83_10260</name>
</gene>
<accession>A0A2S8FVT4</accession>
<evidence type="ECO:0000259" key="10">
    <source>
        <dbReference type="PROSITE" id="PS50109"/>
    </source>
</evidence>
<evidence type="ECO:0000256" key="3">
    <source>
        <dbReference type="ARBA" id="ARBA00022553"/>
    </source>
</evidence>
<comment type="catalytic activity">
    <reaction evidence="1">
        <text>ATP + protein L-histidine = ADP + protein N-phospho-L-histidine.</text>
        <dbReference type="EC" id="2.7.13.3"/>
    </reaction>
</comment>
<dbReference type="PANTHER" id="PTHR43065">
    <property type="entry name" value="SENSOR HISTIDINE KINASE"/>
    <property type="match status" value="1"/>
</dbReference>
<dbReference type="EC" id="2.7.13.3" evidence="2"/>
<dbReference type="InterPro" id="IPR036097">
    <property type="entry name" value="HisK_dim/P_sf"/>
</dbReference>
<dbReference type="SMART" id="SM00387">
    <property type="entry name" value="HATPase_c"/>
    <property type="match status" value="1"/>
</dbReference>
<comment type="caution">
    <text evidence="11">The sequence shown here is derived from an EMBL/GenBank/DDBJ whole genome shotgun (WGS) entry which is preliminary data.</text>
</comment>
<evidence type="ECO:0000256" key="6">
    <source>
        <dbReference type="ARBA" id="ARBA00022777"/>
    </source>
</evidence>
<feature type="transmembrane region" description="Helical" evidence="9">
    <location>
        <begin position="12"/>
        <end position="36"/>
    </location>
</feature>
<dbReference type="Proteomes" id="UP000238322">
    <property type="component" value="Unassembled WGS sequence"/>
</dbReference>
<dbReference type="GO" id="GO:0000155">
    <property type="term" value="F:phosphorelay sensor kinase activity"/>
    <property type="evidence" value="ECO:0007669"/>
    <property type="project" value="InterPro"/>
</dbReference>
<keyword evidence="9" id="KW-1133">Transmembrane helix</keyword>
<keyword evidence="5" id="KW-0547">Nucleotide-binding</keyword>
<evidence type="ECO:0000256" key="8">
    <source>
        <dbReference type="ARBA" id="ARBA00023012"/>
    </source>
</evidence>
<dbReference type="Gene3D" id="3.30.450.20">
    <property type="entry name" value="PAS domain"/>
    <property type="match status" value="1"/>
</dbReference>
<dbReference type="SMART" id="SM00388">
    <property type="entry name" value="HisKA"/>
    <property type="match status" value="1"/>
</dbReference>
<dbReference type="CDD" id="cd00082">
    <property type="entry name" value="HisKA"/>
    <property type="match status" value="1"/>
</dbReference>
<feature type="domain" description="Histidine kinase" evidence="10">
    <location>
        <begin position="237"/>
        <end position="447"/>
    </location>
</feature>
<dbReference type="SUPFAM" id="SSF55785">
    <property type="entry name" value="PYP-like sensor domain (PAS domain)"/>
    <property type="match status" value="1"/>
</dbReference>
<keyword evidence="9" id="KW-0472">Membrane</keyword>
<dbReference type="GO" id="GO:0005524">
    <property type="term" value="F:ATP binding"/>
    <property type="evidence" value="ECO:0007669"/>
    <property type="project" value="UniProtKB-KW"/>
</dbReference>
<dbReference type="PANTHER" id="PTHR43065:SF10">
    <property type="entry name" value="PEROXIDE STRESS-ACTIVATED HISTIDINE KINASE MAK3"/>
    <property type="match status" value="1"/>
</dbReference>
<evidence type="ECO:0000256" key="4">
    <source>
        <dbReference type="ARBA" id="ARBA00022679"/>
    </source>
</evidence>
<dbReference type="PRINTS" id="PR00344">
    <property type="entry name" value="BCTRLSENSOR"/>
</dbReference>
<dbReference type="PROSITE" id="PS50109">
    <property type="entry name" value="HIS_KIN"/>
    <property type="match status" value="1"/>
</dbReference>
<dbReference type="SUPFAM" id="SSF47384">
    <property type="entry name" value="Homodimeric domain of signal transducing histidine kinase"/>
    <property type="match status" value="1"/>
</dbReference>
<keyword evidence="8" id="KW-0902">Two-component regulatory system</keyword>
<dbReference type="InterPro" id="IPR004358">
    <property type="entry name" value="Sig_transdc_His_kin-like_C"/>
</dbReference>
<dbReference type="InterPro" id="IPR035965">
    <property type="entry name" value="PAS-like_dom_sf"/>
</dbReference>
<dbReference type="InterPro" id="IPR003661">
    <property type="entry name" value="HisK_dim/P_dom"/>
</dbReference>
<dbReference type="Gene3D" id="1.10.287.130">
    <property type="match status" value="1"/>
</dbReference>
<sequence>MFRNHQGGTQNNFRFPIAGLLLLSLTALAITIWTMADFLREQAIVEELTRKLPRDSTATAKELVVELGWQFRLSILVLLNLVATGLALVLLSRAYRSSQESLRDLKALAGDILSSMDHAVITTDRNGFITSINRQGLELLGSKPDCVSKHLESLSKTIPLDRFLADWQSDRSVSMTRDFHANNSGRTVRATCQKLSDYEGREIGQVLQLRDVTERILIEERMRRMERYMGLGSLAAGLHHEIRNPLAAVSLHVQLLEEQLEESQVSEEVQLMLAVIKAEVTRIGGVLEGFRDFASMDKLNLEPVDLAKLIKRQVDLALPQAREQGILVHSILPDSPLPKITADLVRMEQALLNILVNAMQAMPNGGELIIKASANSDSVRLEISDTGNGIPNSLRERVFDAYFTTKSEGTGLGLSLCDKIVRQHHGNLDFLSSEDGTTFVMTLPTLQVSPLLD</sequence>
<dbReference type="Pfam" id="PF02518">
    <property type="entry name" value="HATPase_c"/>
    <property type="match status" value="1"/>
</dbReference>
<dbReference type="Pfam" id="PF00512">
    <property type="entry name" value="HisKA"/>
    <property type="match status" value="1"/>
</dbReference>
<proteinExistence type="predicted"/>
<dbReference type="InterPro" id="IPR005467">
    <property type="entry name" value="His_kinase_dom"/>
</dbReference>
<keyword evidence="9" id="KW-0812">Transmembrane</keyword>
<protein>
    <recommendedName>
        <fullName evidence="2">histidine kinase</fullName>
        <ecNumber evidence="2">2.7.13.3</ecNumber>
    </recommendedName>
</protein>
<dbReference type="AlphaFoldDB" id="A0A2S8FVT4"/>
<dbReference type="SUPFAM" id="SSF55874">
    <property type="entry name" value="ATPase domain of HSP90 chaperone/DNA topoisomerase II/histidine kinase"/>
    <property type="match status" value="1"/>
</dbReference>
<keyword evidence="7" id="KW-0067">ATP-binding</keyword>
<dbReference type="InterPro" id="IPR003594">
    <property type="entry name" value="HATPase_dom"/>
</dbReference>
<evidence type="ECO:0000313" key="12">
    <source>
        <dbReference type="Proteomes" id="UP000238322"/>
    </source>
</evidence>
<dbReference type="Gene3D" id="3.30.565.10">
    <property type="entry name" value="Histidine kinase-like ATPase, C-terminal domain"/>
    <property type="match status" value="1"/>
</dbReference>
<reference evidence="11 12" key="1">
    <citation type="submission" date="2018-02" db="EMBL/GenBank/DDBJ databases">
        <title>Comparative genomes isolates from brazilian mangrove.</title>
        <authorList>
            <person name="Araujo J.E."/>
            <person name="Taketani R.G."/>
            <person name="Silva M.C.P."/>
            <person name="Loureco M.V."/>
            <person name="Andreote F.D."/>
        </authorList>
    </citation>
    <scope>NUCLEOTIDE SEQUENCE [LARGE SCALE GENOMIC DNA]</scope>
    <source>
        <strain evidence="11 12">Hex-1 MGV</strain>
    </source>
</reference>
<evidence type="ECO:0000256" key="5">
    <source>
        <dbReference type="ARBA" id="ARBA00022741"/>
    </source>
</evidence>
<evidence type="ECO:0000313" key="11">
    <source>
        <dbReference type="EMBL" id="PQO36287.1"/>
    </source>
</evidence>